<evidence type="ECO:0000256" key="1">
    <source>
        <dbReference type="SAM" id="MobiDB-lite"/>
    </source>
</evidence>
<comment type="caution">
    <text evidence="2">The sequence shown here is derived from an EMBL/GenBank/DDBJ whole genome shotgun (WGS) entry which is preliminary data.</text>
</comment>
<gene>
    <name evidence="2" type="ORF">Fcan01_01569</name>
</gene>
<organism evidence="2 3">
    <name type="scientific">Folsomia candida</name>
    <name type="common">Springtail</name>
    <dbReference type="NCBI Taxonomy" id="158441"/>
    <lineage>
        <taxon>Eukaryota</taxon>
        <taxon>Metazoa</taxon>
        <taxon>Ecdysozoa</taxon>
        <taxon>Arthropoda</taxon>
        <taxon>Hexapoda</taxon>
        <taxon>Collembola</taxon>
        <taxon>Entomobryomorpha</taxon>
        <taxon>Isotomoidea</taxon>
        <taxon>Isotomidae</taxon>
        <taxon>Proisotominae</taxon>
        <taxon>Folsomia</taxon>
    </lineage>
</organism>
<feature type="region of interest" description="Disordered" evidence="1">
    <location>
        <begin position="208"/>
        <end position="235"/>
    </location>
</feature>
<accession>A0A226EZ87</accession>
<evidence type="ECO:0000313" key="3">
    <source>
        <dbReference type="Proteomes" id="UP000198287"/>
    </source>
</evidence>
<name>A0A226EZ87_FOLCA</name>
<dbReference type="Gene3D" id="2.20.25.240">
    <property type="match status" value="1"/>
</dbReference>
<dbReference type="AlphaFoldDB" id="A0A226EZ87"/>
<reference evidence="2 3" key="1">
    <citation type="submission" date="2015-12" db="EMBL/GenBank/DDBJ databases">
        <title>The genome of Folsomia candida.</title>
        <authorList>
            <person name="Faddeeva A."/>
            <person name="Derks M.F."/>
            <person name="Anvar Y."/>
            <person name="Smit S."/>
            <person name="Van Straalen N."/>
            <person name="Roelofs D."/>
        </authorList>
    </citation>
    <scope>NUCLEOTIDE SEQUENCE [LARGE SCALE GENOMIC DNA]</scope>
    <source>
        <strain evidence="2 3">VU population</strain>
        <tissue evidence="2">Whole body</tissue>
    </source>
</reference>
<evidence type="ECO:0000313" key="2">
    <source>
        <dbReference type="EMBL" id="OXA61976.1"/>
    </source>
</evidence>
<sequence length="366" mass="42186">MDLPAVLDHVKKLSQQIIQLEEFIGLKFGADYKEFKDFKQANPKMTIKLIPTPVVEEEEPINHSHNLARREQLDQYHVPILHNIGGDDANMSGCQDLCQIKMEDCGDDQENEEEEEIELNPRWCEDSDEDIGNFVVNLPNSGYTFHEVKNDLNFHAVKEEKKHEIVENPLHVQPPQTRNAIKLRNPRKQSHKVLTTGLIKDLVQEMTPPSQVPLPSATPNRLIPTPAKRKTNNQKKIMPRLNTLQSKRKSISKSFISVTKVTPRRRTISAYHNDDLQDPLRHAQFGVRYHKGAKRVWLMHDNHAFRLRKVEQSGRRYWRCQDAECPSRFNQTFTGGGKLNSPHTHPPLTVWEGSRIDAIMGKSENT</sequence>
<protein>
    <submittedName>
        <fullName evidence="2">Uncharacterized protein</fullName>
    </submittedName>
</protein>
<dbReference type="Proteomes" id="UP000198287">
    <property type="component" value="Unassembled WGS sequence"/>
</dbReference>
<keyword evidence="3" id="KW-1185">Reference proteome</keyword>
<dbReference type="EMBL" id="LNIX01000001">
    <property type="protein sequence ID" value="OXA61976.1"/>
    <property type="molecule type" value="Genomic_DNA"/>
</dbReference>
<proteinExistence type="predicted"/>